<dbReference type="Pfam" id="PF00246">
    <property type="entry name" value="Peptidase_M14"/>
    <property type="match status" value="1"/>
</dbReference>
<dbReference type="GO" id="GO:0004181">
    <property type="term" value="F:metallocarboxypeptidase activity"/>
    <property type="evidence" value="ECO:0007669"/>
    <property type="project" value="InterPro"/>
</dbReference>
<proteinExistence type="predicted"/>
<dbReference type="AlphaFoldDB" id="A0A938XW88"/>
<evidence type="ECO:0000313" key="2">
    <source>
        <dbReference type="EMBL" id="MBM7588860.1"/>
    </source>
</evidence>
<reference evidence="2" key="1">
    <citation type="submission" date="2021-01" db="EMBL/GenBank/DDBJ databases">
        <title>Genomic Encyclopedia of Type Strains, Phase IV (KMG-IV): sequencing the most valuable type-strain genomes for metagenomic binning, comparative biology and taxonomic classification.</title>
        <authorList>
            <person name="Goeker M."/>
        </authorList>
    </citation>
    <scope>NUCLEOTIDE SEQUENCE</scope>
    <source>
        <strain evidence="2">DSM 25523</strain>
    </source>
</reference>
<dbReference type="CDD" id="cd06232">
    <property type="entry name" value="M14-like"/>
    <property type="match status" value="1"/>
</dbReference>
<comment type="caution">
    <text evidence="2">The sequence shown here is derived from an EMBL/GenBank/DDBJ whole genome shotgun (WGS) entry which is preliminary data.</text>
</comment>
<dbReference type="RefSeq" id="WP_204516580.1">
    <property type="nucleotide sequence ID" value="NZ_BAABIN010000009.1"/>
</dbReference>
<dbReference type="GO" id="GO:0008270">
    <property type="term" value="F:zinc ion binding"/>
    <property type="evidence" value="ECO:0007669"/>
    <property type="project" value="InterPro"/>
</dbReference>
<evidence type="ECO:0000313" key="3">
    <source>
        <dbReference type="Proteomes" id="UP000717624"/>
    </source>
</evidence>
<gene>
    <name evidence="2" type="ORF">JOD01_000446</name>
</gene>
<dbReference type="EMBL" id="JAFBEB010000001">
    <property type="protein sequence ID" value="MBM7588860.1"/>
    <property type="molecule type" value="Genomic_DNA"/>
</dbReference>
<organism evidence="2 3">
    <name type="scientific">Brevibacillus fulvus</name>
    <dbReference type="NCBI Taxonomy" id="1125967"/>
    <lineage>
        <taxon>Bacteria</taxon>
        <taxon>Bacillati</taxon>
        <taxon>Bacillota</taxon>
        <taxon>Bacilli</taxon>
        <taxon>Bacillales</taxon>
        <taxon>Paenibacillaceae</taxon>
        <taxon>Brevibacillus</taxon>
    </lineage>
</organism>
<protein>
    <recommendedName>
        <fullName evidence="1">Peptidase M14 domain-containing protein</fullName>
    </recommendedName>
</protein>
<dbReference type="GO" id="GO:0006508">
    <property type="term" value="P:proteolysis"/>
    <property type="evidence" value="ECO:0007669"/>
    <property type="project" value="InterPro"/>
</dbReference>
<dbReference type="Gene3D" id="3.40.630.10">
    <property type="entry name" value="Zn peptidases"/>
    <property type="match status" value="1"/>
</dbReference>
<dbReference type="SUPFAM" id="SSF53187">
    <property type="entry name" value="Zn-dependent exopeptidases"/>
    <property type="match status" value="1"/>
</dbReference>
<keyword evidence="3" id="KW-1185">Reference proteome</keyword>
<name>A0A938XW88_9BACL</name>
<dbReference type="InterPro" id="IPR000834">
    <property type="entry name" value="Peptidase_M14"/>
</dbReference>
<feature type="domain" description="Peptidase M14" evidence="1">
    <location>
        <begin position="804"/>
        <end position="919"/>
    </location>
</feature>
<accession>A0A938XW88</accession>
<sequence length="1151" mass="131419">MDIGQFWTVDGLFFAKKGQHYPAGLRSRITVPSQRSCWESAALIELAGRIGLHLTNLSLPIVDQLFSFDRLDQMSDRSDQRFHVLVGHELAWLAQFLDEQDLKRLQTIREQPGEQRGLICQIQRGDRSMIVITGTSPQMVLHAARSLVSDNFGNTEGDGQHMQIRNIPWQRLLPQTRRQPSKSSSGFSLHSLFTTDGVYEQREEELHPTLDLCFEVNDAAEEATIACVELAARLALSAGYVCFPLTDCGEEKAENQRFHISIGNAANNPAAEATLVEEHKLRIVAKPGELLPFVRELIAEWFVPLDVLAEGTWRHRFAALQSPHPDIRRRAELGLQMFAKLSGSEIKQVNVPEHLGKPVELWQRLAGAKMSDGSVKLQVEQAKPVWTANWQDNGELAEIEQYLLAVWTEPGMDEVHNKAWQIEVTTTVSEPTFAKWAEQLADRLQKIAGVTVSFVYRDANKAGLNWALQDVLPQLKQLPKIESVVLQARAFRPQVRHLELIQRFLQELYPLDAILSRELALPLENIHLQLAEEETAPMFRIAARDKQGELLAEWQWEGWVASQPYMPGQESRGYVLVPYSGCRIYEAGQKREKAGRRFATNPYRFWRWYQQTVLPEVISRSGFVAGVPKFLRLDCHVWMDAADRKIPYLEETSSTLEALHEDIYFYTLHLLHDYGKKQEDDGWDAPGGILPFMHHEPDGQPRAEVALYALPTDHRITLIDCQQQELIVHPSEQAVWDGARVVSMSRVDGQRRFVVAGVKDHASATMCEQWLSSAGTVRRNGSYAAKTLPEKSLDEDVFVNEDVRQWLENRRESLPGELVPLDFSFNGEPIWLVELFADSGSDQIIASRLKHALYKPTLFINERHHANEVSSTNAALQLIEQFRQAPALLDRLNLVLIPLENVDGADLHAVMAAEHPCWKHHAARYNACGLEFAKYRFQEDVPFGESRAYPKVWQRWAPDIVLDDHGVPSHEWIQPFSGYNSPPRFPVSYWIPSARMYTIWRELTTYTDEQRAAYQSLRSFLTLRLQADPAVAMDNERWLYTYTRWGNQFDPQHFPIELSNGSIAYTRHSPANSQSHELIERFGKWMTADLMTEVNDETVYGAELAACKHAHLVVQQAILDWIKSRPTQVKIVRNVMADGRVRIGLERKRPL</sequence>
<dbReference type="Proteomes" id="UP000717624">
    <property type="component" value="Unassembled WGS sequence"/>
</dbReference>
<evidence type="ECO:0000259" key="1">
    <source>
        <dbReference type="Pfam" id="PF00246"/>
    </source>
</evidence>